<keyword evidence="1" id="KW-1133">Transmembrane helix</keyword>
<dbReference type="EMBL" id="CP063169">
    <property type="protein sequence ID" value="QOR71769.1"/>
    <property type="molecule type" value="Genomic_DNA"/>
</dbReference>
<gene>
    <name evidence="3" type="ORF">IM660_05725</name>
</gene>
<dbReference type="InterPro" id="IPR025889">
    <property type="entry name" value="GSP17M-like_dom"/>
</dbReference>
<feature type="transmembrane region" description="Helical" evidence="1">
    <location>
        <begin position="68"/>
        <end position="91"/>
    </location>
</feature>
<reference evidence="3 4" key="1">
    <citation type="submission" date="2020-10" db="EMBL/GenBank/DDBJ databases">
        <title>Haloactinobacterium sp. RN3S43, a bacterium isolated from saline soil.</title>
        <authorList>
            <person name="Sun J.-Q."/>
        </authorList>
    </citation>
    <scope>NUCLEOTIDE SEQUENCE [LARGE SCALE GENOMIC DNA]</scope>
    <source>
        <strain evidence="3 4">RN3S43</strain>
    </source>
</reference>
<evidence type="ECO:0000259" key="2">
    <source>
        <dbReference type="Pfam" id="PF11181"/>
    </source>
</evidence>
<keyword evidence="1" id="KW-0472">Membrane</keyword>
<dbReference type="RefSeq" id="WP_193498423.1">
    <property type="nucleotide sequence ID" value="NZ_CP063169.1"/>
</dbReference>
<accession>A0A7M1SW28</accession>
<dbReference type="Proteomes" id="UP000593758">
    <property type="component" value="Chromosome"/>
</dbReference>
<protein>
    <recommendedName>
        <fullName evidence="2">General stress protein 17M-like domain-containing protein</fullName>
    </recommendedName>
</protein>
<evidence type="ECO:0000256" key="1">
    <source>
        <dbReference type="SAM" id="Phobius"/>
    </source>
</evidence>
<sequence length="169" mass="17823">MPAMNPTDPRAGMQPRGEEIATYDSYLEAQRAVDFLADREFQVSAVTIVGTDLKMVERITGRRTYPNVALRGAASGAYFGFFIGILLYLFGGDLVTALLPALLLGAGAGMLFAVIAYAMSGGKRDFTSTSQVVAGSFAILCLAEKASAARELLGTLAQERGAEPPSFGS</sequence>
<evidence type="ECO:0000313" key="4">
    <source>
        <dbReference type="Proteomes" id="UP000593758"/>
    </source>
</evidence>
<proteinExistence type="predicted"/>
<organism evidence="3 4">
    <name type="scientific">Ruania alkalisoli</name>
    <dbReference type="NCBI Taxonomy" id="2779775"/>
    <lineage>
        <taxon>Bacteria</taxon>
        <taxon>Bacillati</taxon>
        <taxon>Actinomycetota</taxon>
        <taxon>Actinomycetes</taxon>
        <taxon>Micrococcales</taxon>
        <taxon>Ruaniaceae</taxon>
        <taxon>Ruania</taxon>
    </lineage>
</organism>
<name>A0A7M1SW28_9MICO</name>
<keyword evidence="1" id="KW-0812">Transmembrane</keyword>
<feature type="transmembrane region" description="Helical" evidence="1">
    <location>
        <begin position="97"/>
        <end position="118"/>
    </location>
</feature>
<feature type="domain" description="General stress protein 17M-like" evidence="2">
    <location>
        <begin position="19"/>
        <end position="92"/>
    </location>
</feature>
<dbReference type="Pfam" id="PF11181">
    <property type="entry name" value="YflT"/>
    <property type="match status" value="1"/>
</dbReference>
<keyword evidence="4" id="KW-1185">Reference proteome</keyword>
<dbReference type="AlphaFoldDB" id="A0A7M1SW28"/>
<dbReference type="KEGG" id="halt:IM660_05725"/>
<evidence type="ECO:0000313" key="3">
    <source>
        <dbReference type="EMBL" id="QOR71769.1"/>
    </source>
</evidence>